<sequence length="80" mass="8935">MNLQSYILFLVALILCLSPCVICAIHAPSDRKCLQTCMDYCINDSESGIPIDLCNNACTTMCYSARGTLDSDEFNWEDDE</sequence>
<evidence type="ECO:0000313" key="2">
    <source>
        <dbReference type="EMBL" id="CAF1045085.1"/>
    </source>
</evidence>
<dbReference type="AlphaFoldDB" id="A0A814K1Q1"/>
<name>A0A814K1Q1_ADIRI</name>
<feature type="signal peptide" evidence="1">
    <location>
        <begin position="1"/>
        <end position="23"/>
    </location>
</feature>
<dbReference type="OrthoDB" id="9971153at2759"/>
<keyword evidence="1" id="KW-0732">Signal</keyword>
<gene>
    <name evidence="2" type="ORF">EDS130_LOCUS17133</name>
</gene>
<feature type="chain" id="PRO_5032844281" evidence="1">
    <location>
        <begin position="24"/>
        <end position="80"/>
    </location>
</feature>
<comment type="caution">
    <text evidence="2">The sequence shown here is derived from an EMBL/GenBank/DDBJ whole genome shotgun (WGS) entry which is preliminary data.</text>
</comment>
<dbReference type="EMBL" id="CAJNOJ010000076">
    <property type="protein sequence ID" value="CAF1045085.1"/>
    <property type="molecule type" value="Genomic_DNA"/>
</dbReference>
<reference evidence="2" key="1">
    <citation type="submission" date="2021-02" db="EMBL/GenBank/DDBJ databases">
        <authorList>
            <person name="Nowell W R."/>
        </authorList>
    </citation>
    <scope>NUCLEOTIDE SEQUENCE</scope>
</reference>
<protein>
    <submittedName>
        <fullName evidence="2">Uncharacterized protein</fullName>
    </submittedName>
</protein>
<dbReference type="Proteomes" id="UP000663852">
    <property type="component" value="Unassembled WGS sequence"/>
</dbReference>
<evidence type="ECO:0000313" key="3">
    <source>
        <dbReference type="Proteomes" id="UP000663852"/>
    </source>
</evidence>
<organism evidence="2 3">
    <name type="scientific">Adineta ricciae</name>
    <name type="common">Rotifer</name>
    <dbReference type="NCBI Taxonomy" id="249248"/>
    <lineage>
        <taxon>Eukaryota</taxon>
        <taxon>Metazoa</taxon>
        <taxon>Spiralia</taxon>
        <taxon>Gnathifera</taxon>
        <taxon>Rotifera</taxon>
        <taxon>Eurotatoria</taxon>
        <taxon>Bdelloidea</taxon>
        <taxon>Adinetida</taxon>
        <taxon>Adinetidae</taxon>
        <taxon>Adineta</taxon>
    </lineage>
</organism>
<evidence type="ECO:0000256" key="1">
    <source>
        <dbReference type="SAM" id="SignalP"/>
    </source>
</evidence>
<proteinExistence type="predicted"/>
<accession>A0A814K1Q1</accession>